<dbReference type="InterPro" id="IPR002397">
    <property type="entry name" value="Cyt_P450_B"/>
</dbReference>
<comment type="similarity">
    <text evidence="1 2">Belongs to the cytochrome P450 family.</text>
</comment>
<dbReference type="Gene3D" id="1.10.630.10">
    <property type="entry name" value="Cytochrome P450"/>
    <property type="match status" value="1"/>
</dbReference>
<keyword evidence="2" id="KW-0560">Oxidoreductase</keyword>
<evidence type="ECO:0000313" key="4">
    <source>
        <dbReference type="Proteomes" id="UP001499854"/>
    </source>
</evidence>
<dbReference type="PANTHER" id="PTHR46696:SF4">
    <property type="entry name" value="BIOTIN BIOSYNTHESIS CYTOCHROME P450"/>
    <property type="match status" value="1"/>
</dbReference>
<evidence type="ECO:0000256" key="2">
    <source>
        <dbReference type="RuleBase" id="RU000461"/>
    </source>
</evidence>
<dbReference type="Proteomes" id="UP001499854">
    <property type="component" value="Unassembled WGS sequence"/>
</dbReference>
<evidence type="ECO:0000313" key="3">
    <source>
        <dbReference type="EMBL" id="GAA1983359.1"/>
    </source>
</evidence>
<dbReference type="PROSITE" id="PS00086">
    <property type="entry name" value="CYTOCHROME_P450"/>
    <property type="match status" value="1"/>
</dbReference>
<dbReference type="EMBL" id="BAAAQM010000031">
    <property type="protein sequence ID" value="GAA1983359.1"/>
    <property type="molecule type" value="Genomic_DNA"/>
</dbReference>
<dbReference type="PRINTS" id="PR00359">
    <property type="entry name" value="BP450"/>
</dbReference>
<keyword evidence="2" id="KW-0408">Iron</keyword>
<dbReference type="CDD" id="cd11033">
    <property type="entry name" value="CYP142-like"/>
    <property type="match status" value="1"/>
</dbReference>
<keyword evidence="2" id="KW-0349">Heme</keyword>
<dbReference type="Pfam" id="PF00067">
    <property type="entry name" value="p450"/>
    <property type="match status" value="1"/>
</dbReference>
<evidence type="ECO:0000256" key="1">
    <source>
        <dbReference type="ARBA" id="ARBA00010617"/>
    </source>
</evidence>
<proteinExistence type="inferred from homology"/>
<protein>
    <submittedName>
        <fullName evidence="3">Cytochrome P450</fullName>
    </submittedName>
</protein>
<organism evidence="3 4">
    <name type="scientific">Catenulispora subtropica</name>
    <dbReference type="NCBI Taxonomy" id="450798"/>
    <lineage>
        <taxon>Bacteria</taxon>
        <taxon>Bacillati</taxon>
        <taxon>Actinomycetota</taxon>
        <taxon>Actinomycetes</taxon>
        <taxon>Catenulisporales</taxon>
        <taxon>Catenulisporaceae</taxon>
        <taxon>Catenulispora</taxon>
    </lineage>
</organism>
<sequence length="421" mass="45863">MTATATATATTTIDLTDVELFAANRHHDAFRRLREEAPVYRNPSADGTEFWALTRYDDILAAYIDHDTFSSMHGAILGGSFRQGGDTASGEMLVASDPPRHRILRKVMHPPFAPAMVQRIQESVRTLLTRAVRDLREAGGCDFALDFAPLLPIGALMAMFTIGAAEARHVVGLTRRMVGYRDAALCDLSGDERLRLAHAQSEIFEFFADLLDERGDATGDDDVIGMLQRAEINGEPLTEAQLLYNCMNIAVGGNETTSYTICSGFLAFLENPREWNRLRAEPALLPGALDEMLRWGSTNAYVQRVALRDVVVAGTAIAAGDVVTLWNVSANRDPSQFPEPERFDITRSPNRHLSFGSGVHRCIGAPAGLVELAEAVCALRDSGLGFRLAGDPVRLRSNFILGFTSLPIEIAEIAETAETGA</sequence>
<dbReference type="RefSeq" id="WP_344659665.1">
    <property type="nucleotide sequence ID" value="NZ_BAAAQM010000031.1"/>
</dbReference>
<dbReference type="SUPFAM" id="SSF48264">
    <property type="entry name" value="Cytochrome P450"/>
    <property type="match status" value="1"/>
</dbReference>
<name>A0ABP5DNA5_9ACTN</name>
<dbReference type="PANTHER" id="PTHR46696">
    <property type="entry name" value="P450, PUTATIVE (EUROFUNG)-RELATED"/>
    <property type="match status" value="1"/>
</dbReference>
<comment type="caution">
    <text evidence="3">The sequence shown here is derived from an EMBL/GenBank/DDBJ whole genome shotgun (WGS) entry which is preliminary data.</text>
</comment>
<gene>
    <name evidence="3" type="ORF">GCM10009838_51340</name>
</gene>
<keyword evidence="4" id="KW-1185">Reference proteome</keyword>
<keyword evidence="2" id="KW-0503">Monooxygenase</keyword>
<dbReference type="InterPro" id="IPR001128">
    <property type="entry name" value="Cyt_P450"/>
</dbReference>
<reference evidence="4" key="1">
    <citation type="journal article" date="2019" name="Int. J. Syst. Evol. Microbiol.">
        <title>The Global Catalogue of Microorganisms (GCM) 10K type strain sequencing project: providing services to taxonomists for standard genome sequencing and annotation.</title>
        <authorList>
            <consortium name="The Broad Institute Genomics Platform"/>
            <consortium name="The Broad Institute Genome Sequencing Center for Infectious Disease"/>
            <person name="Wu L."/>
            <person name="Ma J."/>
        </authorList>
    </citation>
    <scope>NUCLEOTIDE SEQUENCE [LARGE SCALE GENOMIC DNA]</scope>
    <source>
        <strain evidence="4">JCM 16013</strain>
    </source>
</reference>
<keyword evidence="2" id="KW-0479">Metal-binding</keyword>
<dbReference type="InterPro" id="IPR036396">
    <property type="entry name" value="Cyt_P450_sf"/>
</dbReference>
<dbReference type="InterPro" id="IPR017972">
    <property type="entry name" value="Cyt_P450_CS"/>
</dbReference>
<accession>A0ABP5DNA5</accession>